<dbReference type="PANTHER" id="PTHR10367:SF17">
    <property type="entry name" value="MRNA-CAPPING ENZYME"/>
    <property type="match status" value="1"/>
</dbReference>
<dbReference type="Gene3D" id="3.90.190.10">
    <property type="entry name" value="Protein tyrosine phosphatase superfamily"/>
    <property type="match status" value="1"/>
</dbReference>
<gene>
    <name evidence="6" type="ORF">DD238_005957</name>
</gene>
<dbReference type="InterPro" id="IPR016130">
    <property type="entry name" value="Tyr_Pase_AS"/>
</dbReference>
<evidence type="ECO:0000313" key="7">
    <source>
        <dbReference type="Proteomes" id="UP000282087"/>
    </source>
</evidence>
<evidence type="ECO:0000259" key="5">
    <source>
        <dbReference type="PROSITE" id="PS50056"/>
    </source>
</evidence>
<dbReference type="GO" id="GO:0004484">
    <property type="term" value="F:mRNA guanylyltransferase activity"/>
    <property type="evidence" value="ECO:0007669"/>
    <property type="project" value="TreeGrafter"/>
</dbReference>
<dbReference type="PROSITE" id="PS50056">
    <property type="entry name" value="TYR_PHOSPHATASE_2"/>
    <property type="match status" value="1"/>
</dbReference>
<protein>
    <submittedName>
        <fullName evidence="6">Uncharacterized protein</fullName>
    </submittedName>
</protein>
<evidence type="ECO:0000256" key="2">
    <source>
        <dbReference type="ARBA" id="ARBA00022912"/>
    </source>
</evidence>
<feature type="region of interest" description="Disordered" evidence="3">
    <location>
        <begin position="1"/>
        <end position="56"/>
    </location>
</feature>
<feature type="domain" description="Tyrosine specific protein phosphatases" evidence="5">
    <location>
        <begin position="160"/>
        <end position="217"/>
    </location>
</feature>
<dbReference type="CDD" id="cd14502">
    <property type="entry name" value="RNA_5'-triphosphatase"/>
    <property type="match status" value="1"/>
</dbReference>
<organism evidence="6 7">
    <name type="scientific">Peronospora effusa</name>
    <dbReference type="NCBI Taxonomy" id="542832"/>
    <lineage>
        <taxon>Eukaryota</taxon>
        <taxon>Sar</taxon>
        <taxon>Stramenopiles</taxon>
        <taxon>Oomycota</taxon>
        <taxon>Peronosporomycetes</taxon>
        <taxon>Peronosporales</taxon>
        <taxon>Peronosporaceae</taxon>
        <taxon>Peronospora</taxon>
    </lineage>
</organism>
<dbReference type="GO" id="GO:0006370">
    <property type="term" value="P:7-methylguanosine mRNA capping"/>
    <property type="evidence" value="ECO:0007669"/>
    <property type="project" value="TreeGrafter"/>
</dbReference>
<keyword evidence="1" id="KW-0378">Hydrolase</keyword>
<proteinExistence type="predicted"/>
<dbReference type="SMART" id="SM00195">
    <property type="entry name" value="DSPc"/>
    <property type="match status" value="1"/>
</dbReference>
<feature type="compositionally biased region" description="Basic residues" evidence="3">
    <location>
        <begin position="37"/>
        <end position="56"/>
    </location>
</feature>
<dbReference type="STRING" id="542832.A0A3M6VQN0"/>
<feature type="domain" description="Tyrosine-protein phosphatase" evidence="4">
    <location>
        <begin position="78"/>
        <end position="242"/>
    </location>
</feature>
<comment type="caution">
    <text evidence="6">The sequence shown here is derived from an EMBL/GenBank/DDBJ whole genome shotgun (WGS) entry which is preliminary data.</text>
</comment>
<dbReference type="Pfam" id="PF00782">
    <property type="entry name" value="DSPc"/>
    <property type="match status" value="1"/>
</dbReference>
<dbReference type="VEuPathDB" id="FungiDB:DD237_002644"/>
<evidence type="ECO:0000259" key="4">
    <source>
        <dbReference type="PROSITE" id="PS50054"/>
    </source>
</evidence>
<dbReference type="SUPFAM" id="SSF52799">
    <property type="entry name" value="(Phosphotyrosine protein) phosphatases II"/>
    <property type="match status" value="1"/>
</dbReference>
<dbReference type="InterPro" id="IPR000340">
    <property type="entry name" value="Dual-sp_phosphatase_cat-dom"/>
</dbReference>
<dbReference type="InterPro" id="IPR020422">
    <property type="entry name" value="TYR_PHOSPHATASE_DUAL_dom"/>
</dbReference>
<accession>A0A3M6VQN0</accession>
<sequence>MLQGSSRSNSPFRRAHCQRSRSPSRDDTLHRSESKKSHQNRRRRRGKRREMGKKKDRIPDNWVDVAKMGTFIGTSRFVPLRVPLDAKYLPQFETKKDEIWTPTDFLATQQDQNLNIKMIIDLTNTFKYYNGKNEFQDSGVKYVKIEIEGFRGPPQARDVAKFMKIVDEFIANEPEGAIAVHCTHGLNRTGYLVVTYMVKRLNCSVTEALEAFKVARPPGLIKHMYIEDLYKQLGKDEEVQLPKLPEWASAKYSRKAGEGKRRA</sequence>
<dbReference type="EMBL" id="QLLG01000034">
    <property type="protein sequence ID" value="RMX69178.1"/>
    <property type="molecule type" value="Genomic_DNA"/>
</dbReference>
<evidence type="ECO:0000256" key="3">
    <source>
        <dbReference type="SAM" id="MobiDB-lite"/>
    </source>
</evidence>
<dbReference type="InterPro" id="IPR051029">
    <property type="entry name" value="mRNA_Capping_Enz/RNA_Phosphat"/>
</dbReference>
<dbReference type="GO" id="GO:0004721">
    <property type="term" value="F:phosphoprotein phosphatase activity"/>
    <property type="evidence" value="ECO:0007669"/>
    <property type="project" value="UniProtKB-KW"/>
</dbReference>
<reference evidence="6 7" key="1">
    <citation type="submission" date="2018-06" db="EMBL/GenBank/DDBJ databases">
        <title>Comparative genomics of downy mildews reveals potential adaptations to biotrophy.</title>
        <authorList>
            <person name="Fletcher K."/>
            <person name="Klosterman S.J."/>
            <person name="Derevnina L."/>
            <person name="Martin F."/>
            <person name="Koike S."/>
            <person name="Reyes Chin-Wo S."/>
            <person name="Mou B."/>
            <person name="Michelmore R."/>
        </authorList>
    </citation>
    <scope>NUCLEOTIDE SEQUENCE [LARGE SCALE GENOMIC DNA]</scope>
    <source>
        <strain evidence="6 7">R14</strain>
    </source>
</reference>
<name>A0A3M6VQN0_9STRA</name>
<dbReference type="InterPro" id="IPR029021">
    <property type="entry name" value="Prot-tyrosine_phosphatase-like"/>
</dbReference>
<dbReference type="AlphaFoldDB" id="A0A3M6VQN0"/>
<feature type="compositionally biased region" description="Polar residues" evidence="3">
    <location>
        <begin position="1"/>
        <end position="11"/>
    </location>
</feature>
<dbReference type="PROSITE" id="PS50054">
    <property type="entry name" value="TYR_PHOSPHATASE_DUAL"/>
    <property type="match status" value="1"/>
</dbReference>
<evidence type="ECO:0000313" key="6">
    <source>
        <dbReference type="EMBL" id="RMX69178.1"/>
    </source>
</evidence>
<feature type="compositionally biased region" description="Basic and acidic residues" evidence="3">
    <location>
        <begin position="23"/>
        <end position="36"/>
    </location>
</feature>
<dbReference type="PANTHER" id="PTHR10367">
    <property type="entry name" value="MRNA-CAPPING ENZYME"/>
    <property type="match status" value="1"/>
</dbReference>
<keyword evidence="7" id="KW-1185">Reference proteome</keyword>
<evidence type="ECO:0000256" key="1">
    <source>
        <dbReference type="ARBA" id="ARBA00022801"/>
    </source>
</evidence>
<dbReference type="InterPro" id="IPR000387">
    <property type="entry name" value="Tyr_Pase_dom"/>
</dbReference>
<dbReference type="Proteomes" id="UP000282087">
    <property type="component" value="Unassembled WGS sequence"/>
</dbReference>
<dbReference type="PROSITE" id="PS00383">
    <property type="entry name" value="TYR_PHOSPHATASE_1"/>
    <property type="match status" value="1"/>
</dbReference>
<keyword evidence="2" id="KW-0904">Protein phosphatase</keyword>